<sequence length="156" mass="17433">MARGRGRGRGRGRKTSVTDDCSSIGTRMEEEDSQKKEQAQQEEANYEAELTTSTKGTRKLSFETQRAMEEERGNLDLEGFEDEIQAVGNGTVTKNPEIKDKGGNAETDQEREKGTTEPWVNIFKNNRVASNGMQLSYFPPQVVDGQAVVQLEEKEV</sequence>
<feature type="region of interest" description="Disordered" evidence="1">
    <location>
        <begin position="87"/>
        <end position="117"/>
    </location>
</feature>
<reference evidence="2" key="1">
    <citation type="submission" date="2019-05" db="EMBL/GenBank/DDBJ databases">
        <title>The de novo reference genome and transcriptome assemblies of the wild tomato species Solanum chilense.</title>
        <authorList>
            <person name="Stam R."/>
            <person name="Nosenko T."/>
            <person name="Hoerger A.C."/>
            <person name="Stephan W."/>
            <person name="Seidel M.A."/>
            <person name="Kuhn J.M.M."/>
            <person name="Haberer G."/>
            <person name="Tellier A."/>
        </authorList>
    </citation>
    <scope>NUCLEOTIDE SEQUENCE</scope>
    <source>
        <tissue evidence="2">Mature leaves</tissue>
    </source>
</reference>
<dbReference type="AlphaFoldDB" id="A0A6N2ADJ2"/>
<protein>
    <submittedName>
        <fullName evidence="2">Uncharacterized protein</fullName>
    </submittedName>
</protein>
<dbReference type="PANTHER" id="PTHR33233:SF17">
    <property type="entry name" value="DUF4283 DOMAIN-CONTAINING PROTEIN"/>
    <property type="match status" value="1"/>
</dbReference>
<comment type="caution">
    <text evidence="2">The sequence shown here is derived from an EMBL/GenBank/DDBJ whole genome shotgun (WGS) entry which is preliminary data.</text>
</comment>
<name>A0A6N2ADJ2_SOLCI</name>
<evidence type="ECO:0000256" key="1">
    <source>
        <dbReference type="SAM" id="MobiDB-lite"/>
    </source>
</evidence>
<feature type="non-terminal residue" evidence="2">
    <location>
        <position position="156"/>
    </location>
</feature>
<proteinExistence type="predicted"/>
<gene>
    <name evidence="2" type="ORF">EJD97_020464</name>
</gene>
<dbReference type="PANTHER" id="PTHR33233">
    <property type="entry name" value="ENDONUCLEASE/EXONUCLEASE/PHOSPHATASE"/>
    <property type="match status" value="1"/>
</dbReference>
<dbReference type="EMBL" id="RXGB01059547">
    <property type="protein sequence ID" value="TMW80402.1"/>
    <property type="molecule type" value="Genomic_DNA"/>
</dbReference>
<accession>A0A6N2ADJ2</accession>
<evidence type="ECO:0000313" key="2">
    <source>
        <dbReference type="EMBL" id="TMW80402.1"/>
    </source>
</evidence>
<organism evidence="2">
    <name type="scientific">Solanum chilense</name>
    <name type="common">Tomato</name>
    <name type="synonym">Lycopersicon chilense</name>
    <dbReference type="NCBI Taxonomy" id="4083"/>
    <lineage>
        <taxon>Eukaryota</taxon>
        <taxon>Viridiplantae</taxon>
        <taxon>Streptophyta</taxon>
        <taxon>Embryophyta</taxon>
        <taxon>Tracheophyta</taxon>
        <taxon>Spermatophyta</taxon>
        <taxon>Magnoliopsida</taxon>
        <taxon>eudicotyledons</taxon>
        <taxon>Gunneridae</taxon>
        <taxon>Pentapetalae</taxon>
        <taxon>asterids</taxon>
        <taxon>lamiids</taxon>
        <taxon>Solanales</taxon>
        <taxon>Solanaceae</taxon>
        <taxon>Solanoideae</taxon>
        <taxon>Solaneae</taxon>
        <taxon>Solanum</taxon>
        <taxon>Solanum subgen. Lycopersicon</taxon>
    </lineage>
</organism>
<feature type="compositionally biased region" description="Basic residues" evidence="1">
    <location>
        <begin position="1"/>
        <end position="14"/>
    </location>
</feature>
<feature type="region of interest" description="Disordered" evidence="1">
    <location>
        <begin position="1"/>
        <end position="60"/>
    </location>
</feature>
<feature type="compositionally biased region" description="Basic and acidic residues" evidence="1">
    <location>
        <begin position="96"/>
        <end position="115"/>
    </location>
</feature>